<keyword evidence="3" id="KW-1185">Reference proteome</keyword>
<accession>A0AAN6RKF3</accession>
<evidence type="ECO:0000256" key="1">
    <source>
        <dbReference type="SAM" id="MobiDB-lite"/>
    </source>
</evidence>
<feature type="compositionally biased region" description="Basic and acidic residues" evidence="1">
    <location>
        <begin position="287"/>
        <end position="297"/>
    </location>
</feature>
<name>A0AAN6RKF3_9PLEO</name>
<sequence>MSNPVPALGADDLINDFVYHELYNEGKRSRNVLRTSTYQSGVRYRERHAYEKMGCDFCITSGGKMYVGWKLPTHDAAMALTIKDKHLNVENPSRSFKVPAKFDPLIIEMMVEFLSGGAYYITDPPYFRRAENADQINKTLTGKEVTDEKILIHHSVFVLAEYMGIPELVDAALGHIEYILTRRSRPLTFAVFQELISKIWEPTYGETAIQVSQHMIALRRTVVTFGAIMEPFWAMQDLKSFTELTAREGPYKEYAKWHADAAAVVRVKSEYMTALCVRTLMEQAKIDAEREPSRESDSAGGAVDVPMSDAMEE</sequence>
<feature type="region of interest" description="Disordered" evidence="1">
    <location>
        <begin position="287"/>
        <end position="313"/>
    </location>
</feature>
<dbReference type="AlphaFoldDB" id="A0AAN6RKF3"/>
<evidence type="ECO:0000313" key="3">
    <source>
        <dbReference type="Proteomes" id="UP001280581"/>
    </source>
</evidence>
<reference evidence="2 3" key="1">
    <citation type="submission" date="2021-02" db="EMBL/GenBank/DDBJ databases">
        <title>Genome assembly of Pseudopithomyces chartarum.</title>
        <authorList>
            <person name="Jauregui R."/>
            <person name="Singh J."/>
            <person name="Voisey C."/>
        </authorList>
    </citation>
    <scope>NUCLEOTIDE SEQUENCE [LARGE SCALE GENOMIC DNA]</scope>
    <source>
        <strain evidence="2 3">AGR01</strain>
    </source>
</reference>
<organism evidence="2 3">
    <name type="scientific">Pseudopithomyces chartarum</name>
    <dbReference type="NCBI Taxonomy" id="1892770"/>
    <lineage>
        <taxon>Eukaryota</taxon>
        <taxon>Fungi</taxon>
        <taxon>Dikarya</taxon>
        <taxon>Ascomycota</taxon>
        <taxon>Pezizomycotina</taxon>
        <taxon>Dothideomycetes</taxon>
        <taxon>Pleosporomycetidae</taxon>
        <taxon>Pleosporales</taxon>
        <taxon>Massarineae</taxon>
        <taxon>Didymosphaeriaceae</taxon>
        <taxon>Pseudopithomyces</taxon>
    </lineage>
</organism>
<protein>
    <submittedName>
        <fullName evidence="2">Uncharacterized protein</fullName>
    </submittedName>
</protein>
<gene>
    <name evidence="2" type="ORF">GRF29_28g2733914</name>
</gene>
<dbReference type="EMBL" id="WVTA01000004">
    <property type="protein sequence ID" value="KAK3214326.1"/>
    <property type="molecule type" value="Genomic_DNA"/>
</dbReference>
<evidence type="ECO:0000313" key="2">
    <source>
        <dbReference type="EMBL" id="KAK3214326.1"/>
    </source>
</evidence>
<comment type="caution">
    <text evidence="2">The sequence shown here is derived from an EMBL/GenBank/DDBJ whole genome shotgun (WGS) entry which is preliminary data.</text>
</comment>
<proteinExistence type="predicted"/>
<dbReference type="Proteomes" id="UP001280581">
    <property type="component" value="Unassembled WGS sequence"/>
</dbReference>